<reference evidence="2 3" key="1">
    <citation type="submission" date="2019-05" db="EMBL/GenBank/DDBJ databases">
        <title>Another draft genome of Portunus trituberculatus and its Hox gene families provides insights of decapod evolution.</title>
        <authorList>
            <person name="Jeong J.-H."/>
            <person name="Song I."/>
            <person name="Kim S."/>
            <person name="Choi T."/>
            <person name="Kim D."/>
            <person name="Ryu S."/>
            <person name="Kim W."/>
        </authorList>
    </citation>
    <scope>NUCLEOTIDE SEQUENCE [LARGE SCALE GENOMIC DNA]</scope>
    <source>
        <tissue evidence="2">Muscle</tissue>
    </source>
</reference>
<feature type="compositionally biased region" description="Polar residues" evidence="1">
    <location>
        <begin position="70"/>
        <end position="96"/>
    </location>
</feature>
<evidence type="ECO:0000313" key="3">
    <source>
        <dbReference type="Proteomes" id="UP000324222"/>
    </source>
</evidence>
<dbReference type="GO" id="GO:0070129">
    <property type="term" value="P:regulation of mitochondrial translation"/>
    <property type="evidence" value="ECO:0007669"/>
    <property type="project" value="TreeGrafter"/>
</dbReference>
<feature type="region of interest" description="Disordered" evidence="1">
    <location>
        <begin position="64"/>
        <end position="96"/>
    </location>
</feature>
<dbReference type="GO" id="GO:0003730">
    <property type="term" value="F:mRNA 3'-UTR binding"/>
    <property type="evidence" value="ECO:0007669"/>
    <property type="project" value="TreeGrafter"/>
</dbReference>
<dbReference type="PANTHER" id="PTHR46669:SF1">
    <property type="entry name" value="LEUCINE-RICH PPR MOTIF-CONTAINING PROTEIN, MITOCHONDRIAL"/>
    <property type="match status" value="1"/>
</dbReference>
<keyword evidence="3" id="KW-1185">Reference proteome</keyword>
<dbReference type="OrthoDB" id="1899580at2759"/>
<dbReference type="GO" id="GO:0005634">
    <property type="term" value="C:nucleus"/>
    <property type="evidence" value="ECO:0007669"/>
    <property type="project" value="TreeGrafter"/>
</dbReference>
<name>A0A5B7HM80_PORTR</name>
<dbReference type="PANTHER" id="PTHR46669">
    <property type="entry name" value="LEUCINE-RICH PPR MOTIF-CONTAINING PROTEIN, MITOCHONDRIAL"/>
    <property type="match status" value="1"/>
</dbReference>
<evidence type="ECO:0000313" key="2">
    <source>
        <dbReference type="EMBL" id="MPC72392.1"/>
    </source>
</evidence>
<protein>
    <submittedName>
        <fullName evidence="2">Uncharacterized protein</fullName>
    </submittedName>
</protein>
<organism evidence="2 3">
    <name type="scientific">Portunus trituberculatus</name>
    <name type="common">Swimming crab</name>
    <name type="synonym">Neptunus trituberculatus</name>
    <dbReference type="NCBI Taxonomy" id="210409"/>
    <lineage>
        <taxon>Eukaryota</taxon>
        <taxon>Metazoa</taxon>
        <taxon>Ecdysozoa</taxon>
        <taxon>Arthropoda</taxon>
        <taxon>Crustacea</taxon>
        <taxon>Multicrustacea</taxon>
        <taxon>Malacostraca</taxon>
        <taxon>Eumalacostraca</taxon>
        <taxon>Eucarida</taxon>
        <taxon>Decapoda</taxon>
        <taxon>Pleocyemata</taxon>
        <taxon>Brachyura</taxon>
        <taxon>Eubrachyura</taxon>
        <taxon>Portunoidea</taxon>
        <taxon>Portunidae</taxon>
        <taxon>Portuninae</taxon>
        <taxon>Portunus</taxon>
    </lineage>
</organism>
<dbReference type="AlphaFoldDB" id="A0A5B7HM80"/>
<comment type="caution">
    <text evidence="2">The sequence shown here is derived from an EMBL/GenBank/DDBJ whole genome shotgun (WGS) entry which is preliminary data.</text>
</comment>
<accession>A0A5B7HM80</accession>
<dbReference type="GO" id="GO:0005739">
    <property type="term" value="C:mitochondrion"/>
    <property type="evidence" value="ECO:0007669"/>
    <property type="project" value="TreeGrafter"/>
</dbReference>
<dbReference type="InterPro" id="IPR033490">
    <property type="entry name" value="LRP130"/>
</dbReference>
<dbReference type="Proteomes" id="UP000324222">
    <property type="component" value="Unassembled WGS sequence"/>
</dbReference>
<sequence>MLDSTPHFLFIYLFFTVQKNDPDKALGVWTNMQEENHQPSDNFLIELGQFLLASGRQVPFAIPKKEAAPMSTTPKGEVTPTSEATSKKVTAHQSESTSVEQFKQALKRKDWTAALDLKKR</sequence>
<proteinExistence type="predicted"/>
<evidence type="ECO:0000256" key="1">
    <source>
        <dbReference type="SAM" id="MobiDB-lite"/>
    </source>
</evidence>
<dbReference type="EMBL" id="VSRR010034675">
    <property type="protein sequence ID" value="MPC72392.1"/>
    <property type="molecule type" value="Genomic_DNA"/>
</dbReference>
<gene>
    <name evidence="2" type="ORF">E2C01_066697</name>
</gene>